<evidence type="ECO:0000259" key="12">
    <source>
        <dbReference type="PROSITE" id="PS50112"/>
    </source>
</evidence>
<dbReference type="InterPro" id="IPR013767">
    <property type="entry name" value="PAS_fold"/>
</dbReference>
<dbReference type="Pfam" id="PF00512">
    <property type="entry name" value="HisKA"/>
    <property type="match status" value="1"/>
</dbReference>
<dbReference type="Pfam" id="PF00072">
    <property type="entry name" value="Response_reg"/>
    <property type="match status" value="1"/>
</dbReference>
<keyword evidence="4" id="KW-0808">Transferase</keyword>
<evidence type="ECO:0000256" key="1">
    <source>
        <dbReference type="ARBA" id="ARBA00000085"/>
    </source>
</evidence>
<evidence type="ECO:0000256" key="8">
    <source>
        <dbReference type="ARBA" id="ARBA00023012"/>
    </source>
</evidence>
<keyword evidence="6" id="KW-0418">Kinase</keyword>
<dbReference type="PANTHER" id="PTHR43065:SF42">
    <property type="entry name" value="TWO-COMPONENT SENSOR PPRA"/>
    <property type="match status" value="1"/>
</dbReference>
<keyword evidence="5" id="KW-0547">Nucleotide-binding</keyword>
<dbReference type="PROSITE" id="PS50113">
    <property type="entry name" value="PAC"/>
    <property type="match status" value="1"/>
</dbReference>
<name>A0A1T4W9V6_9BACT</name>
<evidence type="ECO:0000256" key="5">
    <source>
        <dbReference type="ARBA" id="ARBA00022741"/>
    </source>
</evidence>
<dbReference type="InterPro" id="IPR036890">
    <property type="entry name" value="HATPase_C_sf"/>
</dbReference>
<keyword evidence="3 9" id="KW-0597">Phosphoprotein</keyword>
<dbReference type="GO" id="GO:0006355">
    <property type="term" value="P:regulation of DNA-templated transcription"/>
    <property type="evidence" value="ECO:0007669"/>
    <property type="project" value="InterPro"/>
</dbReference>
<dbReference type="CDD" id="cd00082">
    <property type="entry name" value="HisKA"/>
    <property type="match status" value="1"/>
</dbReference>
<dbReference type="SUPFAM" id="SSF47384">
    <property type="entry name" value="Homodimeric domain of signal transducing histidine kinase"/>
    <property type="match status" value="1"/>
</dbReference>
<evidence type="ECO:0000259" key="11">
    <source>
        <dbReference type="PROSITE" id="PS50110"/>
    </source>
</evidence>
<dbReference type="InterPro" id="IPR000014">
    <property type="entry name" value="PAS"/>
</dbReference>
<dbReference type="Pfam" id="PF00989">
    <property type="entry name" value="PAS"/>
    <property type="match status" value="1"/>
</dbReference>
<dbReference type="PROSITE" id="PS50110">
    <property type="entry name" value="RESPONSE_REGULATORY"/>
    <property type="match status" value="1"/>
</dbReference>
<dbReference type="InterPro" id="IPR003661">
    <property type="entry name" value="HisK_dim/P_dom"/>
</dbReference>
<dbReference type="STRING" id="1121442.SAMN02745702_01910"/>
<keyword evidence="8" id="KW-0902">Two-component regulatory system</keyword>
<dbReference type="SUPFAM" id="SSF55785">
    <property type="entry name" value="PYP-like sensor domain (PAS domain)"/>
    <property type="match status" value="2"/>
</dbReference>
<dbReference type="InterPro" id="IPR035965">
    <property type="entry name" value="PAS-like_dom_sf"/>
</dbReference>
<keyword evidence="7" id="KW-0067">ATP-binding</keyword>
<dbReference type="NCBIfam" id="TIGR00229">
    <property type="entry name" value="sensory_box"/>
    <property type="match status" value="2"/>
</dbReference>
<evidence type="ECO:0000256" key="9">
    <source>
        <dbReference type="PROSITE-ProRule" id="PRU00169"/>
    </source>
</evidence>
<feature type="domain" description="PAS" evidence="12">
    <location>
        <begin position="262"/>
        <end position="307"/>
    </location>
</feature>
<dbReference type="InterPro" id="IPR003594">
    <property type="entry name" value="HATPase_dom"/>
</dbReference>
<dbReference type="SMART" id="SM00448">
    <property type="entry name" value="REC"/>
    <property type="match status" value="1"/>
</dbReference>
<dbReference type="RefSeq" id="WP_159445968.1">
    <property type="nucleotide sequence ID" value="NZ_FUYA01000005.1"/>
</dbReference>
<dbReference type="SMART" id="SM00388">
    <property type="entry name" value="HisKA"/>
    <property type="match status" value="1"/>
</dbReference>
<dbReference type="Pfam" id="PF02518">
    <property type="entry name" value="HATPase_c"/>
    <property type="match status" value="1"/>
</dbReference>
<evidence type="ECO:0000256" key="6">
    <source>
        <dbReference type="ARBA" id="ARBA00022777"/>
    </source>
</evidence>
<evidence type="ECO:0000259" key="13">
    <source>
        <dbReference type="PROSITE" id="PS50113"/>
    </source>
</evidence>
<dbReference type="SMART" id="SM00387">
    <property type="entry name" value="HATPase_c"/>
    <property type="match status" value="1"/>
</dbReference>
<proteinExistence type="predicted"/>
<dbReference type="GO" id="GO:0000155">
    <property type="term" value="F:phosphorelay sensor kinase activity"/>
    <property type="evidence" value="ECO:0007669"/>
    <property type="project" value="InterPro"/>
</dbReference>
<feature type="domain" description="PAS" evidence="12">
    <location>
        <begin position="135"/>
        <end position="205"/>
    </location>
</feature>
<dbReference type="PANTHER" id="PTHR43065">
    <property type="entry name" value="SENSOR HISTIDINE KINASE"/>
    <property type="match status" value="1"/>
</dbReference>
<dbReference type="InterPro" id="IPR000700">
    <property type="entry name" value="PAS-assoc_C"/>
</dbReference>
<dbReference type="EC" id="2.7.13.3" evidence="2"/>
<dbReference type="GO" id="GO:0005524">
    <property type="term" value="F:ATP binding"/>
    <property type="evidence" value="ECO:0007669"/>
    <property type="project" value="UniProtKB-KW"/>
</dbReference>
<dbReference type="Proteomes" id="UP000189733">
    <property type="component" value="Unassembled WGS sequence"/>
</dbReference>
<sequence length="766" mass="84888">MTTELSLLFLGPRRPFHPLLARLPKDRAIKTCFASQPQTLDKSVLQERWDILFLCPPPAQLPETALKSFLKLYPTTLIVLYSSDFPANPERILAAGIDEILCTSSPDFSFQVLRVLNRAEKSKNVSQELETHQLSSNKFRRIVENSAVGLFRSTTEGRITECNTAFARILGFQTASEYLQNLARGECSASLHPDEKARIGSLLKKHHEIREFETLLLRKDGKFRWASISALQIEDHTGVPFFEGSVENIHRRKTSEQLIIRAKQEWEQTFDSIPDIIAILNEDMTIRRLNVALSNRLGVHPRDLIGKRCAAVFGSTKEDSQQLCERIHELARSDGDAEEMHIPRLGGDFLVTVSPFTPLGLDTPNATEIVIVAHDISSRKQLEDQLRQSQKLKAIGTLAGGIAHDFNNILGVIMGYAEMSQEEIPEKNPARRWLSEVLAAGNRARDLIHQILTFSRQEEVSLKALHVDSVIKEVSKLMRASLPSNISIVTTIAHDTNPVMANLSQLHQVLVNLCTNAAQAMSTEGGTLTIVLAHDTFTTEDGSTSPAVRITVRDTGPGIAPEILDNIFDPFFSTKKSEGTGMGLAMAHGIIKAHSGQIRAESHPGHGAAFHISLPVVPDAQPAPLKPLVRREDAQGTGRVLIIDDEKELASIGGEMLSRLGYTPVVVTDSRLALERFRTEPDSFRFVITDQTMPGITGERLAKKIHLLRPEIPIIVCTGYSEKINAEKARRLGIRGFLLKPILMDDLALCIKKALEPQKEEAVESA</sequence>
<evidence type="ECO:0000256" key="7">
    <source>
        <dbReference type="ARBA" id="ARBA00022840"/>
    </source>
</evidence>
<dbReference type="SMART" id="SM00091">
    <property type="entry name" value="PAS"/>
    <property type="match status" value="2"/>
</dbReference>
<dbReference type="CDD" id="cd00156">
    <property type="entry name" value="REC"/>
    <property type="match status" value="1"/>
</dbReference>
<dbReference type="InterPro" id="IPR036097">
    <property type="entry name" value="HisK_dim/P_sf"/>
</dbReference>
<gene>
    <name evidence="14" type="ORF">SAMN02745702_01910</name>
</gene>
<dbReference type="Gene3D" id="1.10.287.130">
    <property type="match status" value="1"/>
</dbReference>
<dbReference type="PROSITE" id="PS50109">
    <property type="entry name" value="HIS_KIN"/>
    <property type="match status" value="1"/>
</dbReference>
<comment type="catalytic activity">
    <reaction evidence="1">
        <text>ATP + protein L-histidine = ADP + protein N-phospho-L-histidine.</text>
        <dbReference type="EC" id="2.7.13.3"/>
    </reaction>
</comment>
<accession>A0A1T4W9V6</accession>
<dbReference type="Gene3D" id="3.30.450.20">
    <property type="entry name" value="PAS domain"/>
    <property type="match status" value="2"/>
</dbReference>
<dbReference type="InterPro" id="IPR001789">
    <property type="entry name" value="Sig_transdc_resp-reg_receiver"/>
</dbReference>
<dbReference type="Gene3D" id="3.40.50.2300">
    <property type="match status" value="1"/>
</dbReference>
<feature type="domain" description="Histidine kinase" evidence="10">
    <location>
        <begin position="401"/>
        <end position="618"/>
    </location>
</feature>
<dbReference type="OrthoDB" id="9813024at2"/>
<keyword evidence="15" id="KW-1185">Reference proteome</keyword>
<dbReference type="PRINTS" id="PR00344">
    <property type="entry name" value="BCTRLSENSOR"/>
</dbReference>
<evidence type="ECO:0000259" key="10">
    <source>
        <dbReference type="PROSITE" id="PS50109"/>
    </source>
</evidence>
<evidence type="ECO:0000313" key="15">
    <source>
        <dbReference type="Proteomes" id="UP000189733"/>
    </source>
</evidence>
<evidence type="ECO:0000313" key="14">
    <source>
        <dbReference type="EMBL" id="SKA73745.1"/>
    </source>
</evidence>
<dbReference type="CDD" id="cd00130">
    <property type="entry name" value="PAS"/>
    <property type="match status" value="2"/>
</dbReference>
<dbReference type="Gene3D" id="3.30.565.10">
    <property type="entry name" value="Histidine kinase-like ATPase, C-terminal domain"/>
    <property type="match status" value="1"/>
</dbReference>
<dbReference type="InterPro" id="IPR013656">
    <property type="entry name" value="PAS_4"/>
</dbReference>
<organism evidence="14 15">
    <name type="scientific">Desulfobaculum bizertense DSM 18034</name>
    <dbReference type="NCBI Taxonomy" id="1121442"/>
    <lineage>
        <taxon>Bacteria</taxon>
        <taxon>Pseudomonadati</taxon>
        <taxon>Thermodesulfobacteriota</taxon>
        <taxon>Desulfovibrionia</taxon>
        <taxon>Desulfovibrionales</taxon>
        <taxon>Desulfovibrionaceae</taxon>
        <taxon>Desulfobaculum</taxon>
    </lineage>
</organism>
<dbReference type="EMBL" id="FUYA01000005">
    <property type="protein sequence ID" value="SKA73745.1"/>
    <property type="molecule type" value="Genomic_DNA"/>
</dbReference>
<evidence type="ECO:0000256" key="4">
    <source>
        <dbReference type="ARBA" id="ARBA00022679"/>
    </source>
</evidence>
<dbReference type="SUPFAM" id="SSF52172">
    <property type="entry name" value="CheY-like"/>
    <property type="match status" value="1"/>
</dbReference>
<dbReference type="InterPro" id="IPR005467">
    <property type="entry name" value="His_kinase_dom"/>
</dbReference>
<dbReference type="InterPro" id="IPR011006">
    <property type="entry name" value="CheY-like_superfamily"/>
</dbReference>
<feature type="domain" description="Response regulatory" evidence="11">
    <location>
        <begin position="639"/>
        <end position="755"/>
    </location>
</feature>
<protein>
    <recommendedName>
        <fullName evidence="2">histidine kinase</fullName>
        <ecNumber evidence="2">2.7.13.3</ecNumber>
    </recommendedName>
</protein>
<dbReference type="PROSITE" id="PS50112">
    <property type="entry name" value="PAS"/>
    <property type="match status" value="2"/>
</dbReference>
<evidence type="ECO:0000256" key="2">
    <source>
        <dbReference type="ARBA" id="ARBA00012438"/>
    </source>
</evidence>
<reference evidence="14 15" key="1">
    <citation type="submission" date="2017-02" db="EMBL/GenBank/DDBJ databases">
        <authorList>
            <person name="Peterson S.W."/>
        </authorList>
    </citation>
    <scope>NUCLEOTIDE SEQUENCE [LARGE SCALE GENOMIC DNA]</scope>
    <source>
        <strain evidence="14 15">DSM 18034</strain>
    </source>
</reference>
<feature type="modified residue" description="4-aspartylphosphate" evidence="9">
    <location>
        <position position="690"/>
    </location>
</feature>
<dbReference type="Pfam" id="PF08448">
    <property type="entry name" value="PAS_4"/>
    <property type="match status" value="1"/>
</dbReference>
<dbReference type="SUPFAM" id="SSF55874">
    <property type="entry name" value="ATPase domain of HSP90 chaperone/DNA topoisomerase II/histidine kinase"/>
    <property type="match status" value="1"/>
</dbReference>
<dbReference type="InterPro" id="IPR004358">
    <property type="entry name" value="Sig_transdc_His_kin-like_C"/>
</dbReference>
<evidence type="ECO:0000256" key="3">
    <source>
        <dbReference type="ARBA" id="ARBA00022553"/>
    </source>
</evidence>
<dbReference type="AlphaFoldDB" id="A0A1T4W9V6"/>
<feature type="domain" description="PAC" evidence="13">
    <location>
        <begin position="210"/>
        <end position="261"/>
    </location>
</feature>